<feature type="chain" id="PRO_5020425400" description="DUF4960 domain-containing protein" evidence="1">
    <location>
        <begin position="28"/>
        <end position="466"/>
    </location>
</feature>
<name>A0A4Q0P631_9FLAO</name>
<dbReference type="SUPFAM" id="SSF52317">
    <property type="entry name" value="Class I glutamine amidotransferase-like"/>
    <property type="match status" value="1"/>
</dbReference>
<dbReference type="Proteomes" id="UP000289238">
    <property type="component" value="Unassembled WGS sequence"/>
</dbReference>
<gene>
    <name evidence="3" type="ORF">DSM00_1975</name>
</gene>
<comment type="caution">
    <text evidence="3">The sequence shown here is derived from an EMBL/GenBank/DDBJ whole genome shotgun (WGS) entry which is preliminary data.</text>
</comment>
<dbReference type="Pfam" id="PF16324">
    <property type="entry name" value="DUF4960"/>
    <property type="match status" value="1"/>
</dbReference>
<dbReference type="InterPro" id="IPR029062">
    <property type="entry name" value="Class_I_gatase-like"/>
</dbReference>
<feature type="domain" description="DUF4960" evidence="2">
    <location>
        <begin position="212"/>
        <end position="464"/>
    </location>
</feature>
<dbReference type="PROSITE" id="PS51257">
    <property type="entry name" value="PROKAR_LIPOPROTEIN"/>
    <property type="match status" value="1"/>
</dbReference>
<dbReference type="RefSeq" id="WP_128757825.1">
    <property type="nucleotide sequence ID" value="NZ_QOVM01000004.1"/>
</dbReference>
<dbReference type="AlphaFoldDB" id="A0A4Q0P631"/>
<feature type="signal peptide" evidence="1">
    <location>
        <begin position="1"/>
        <end position="27"/>
    </location>
</feature>
<evidence type="ECO:0000256" key="1">
    <source>
        <dbReference type="SAM" id="SignalP"/>
    </source>
</evidence>
<keyword evidence="1" id="KW-0732">Signal</keyword>
<accession>A0A4Q0P631</accession>
<evidence type="ECO:0000313" key="3">
    <source>
        <dbReference type="EMBL" id="RXG21911.1"/>
    </source>
</evidence>
<dbReference type="EMBL" id="QOVM01000004">
    <property type="protein sequence ID" value="RXG21911.1"/>
    <property type="molecule type" value="Genomic_DNA"/>
</dbReference>
<sequence>MKFKKNITAKFLSGVLGLFIAVSVMLSCESNDDSSAFEIDKSVSLSTFSINGVAATINEGTGAVRVALPYNTEITALTPEVGIPEGATIVPDPNTPTDFTNEVEYLLNNGNLYKSYKVNVTVNKPILKFSINGISATINDNNQTVKLTVEPEADITNLIPQIEVSEGVSISPVSEVAQDFSEPVVYTVSIGGFSTEYTVNVSQQSTGTKIGFIGTAATREAIVDLDEVAASDWLFSTYSQVEYISLQNIANKDLAEFDVLWWHYDAAIELPQIAFNNGVINAFKDFRNNGGKLLLTTFATQYVEALGIVPGGEGPNNVFGDFGTNGFIADNNWGISYVGKEDHPIFQGLETFTQGKSYLLESGTFRQNHVSWWFLPDFGGYDNSENWRNATGGINLASEDFDDSLDFRVAIAEFPGSDSQGNVVVISLGAYDWYNENNANGDPSESNGFIGNIQLLTKNSLDYLTQ</sequence>
<organism evidence="3 4">
    <name type="scientific">Leeuwenhoekiella aequorea</name>
    <dbReference type="NCBI Taxonomy" id="283736"/>
    <lineage>
        <taxon>Bacteria</taxon>
        <taxon>Pseudomonadati</taxon>
        <taxon>Bacteroidota</taxon>
        <taxon>Flavobacteriia</taxon>
        <taxon>Flavobacteriales</taxon>
        <taxon>Flavobacteriaceae</taxon>
        <taxon>Leeuwenhoekiella</taxon>
    </lineage>
</organism>
<dbReference type="InterPro" id="IPR032526">
    <property type="entry name" value="DUF4960"/>
</dbReference>
<reference evidence="3 4" key="1">
    <citation type="submission" date="2018-07" db="EMBL/GenBank/DDBJ databases">
        <title>Leeuwenhoekiella genomics.</title>
        <authorList>
            <person name="Tahon G."/>
            <person name="Willems A."/>
        </authorList>
    </citation>
    <scope>NUCLEOTIDE SEQUENCE [LARGE SCALE GENOMIC DNA]</scope>
    <source>
        <strain evidence="3 4">LMG 22550</strain>
    </source>
</reference>
<evidence type="ECO:0000259" key="2">
    <source>
        <dbReference type="Pfam" id="PF16324"/>
    </source>
</evidence>
<keyword evidence="4" id="KW-1185">Reference proteome</keyword>
<evidence type="ECO:0000313" key="4">
    <source>
        <dbReference type="Proteomes" id="UP000289238"/>
    </source>
</evidence>
<dbReference type="Gene3D" id="2.60.40.2340">
    <property type="match status" value="2"/>
</dbReference>
<proteinExistence type="predicted"/>
<dbReference type="OrthoDB" id="727829at2"/>
<protein>
    <recommendedName>
        <fullName evidence="2">DUF4960 domain-containing protein</fullName>
    </recommendedName>
</protein>